<sequence>MSGWPTLDRADDERLARELAAGDPGALIQVMDRYAARLYDYCHALLRDQEPAASALHDALVAAYANVPVLREPERFRGWLYALARNECMRRLRDPDRPAERHEAPEAGDGFLDGEELTRRLEARRLVHGALAGLRGREREALDLMLRHGLDAADIGAVLGLDAQEATDLTGTALARLDDALAAAHVAHAGRDECPAVAGLADDGDWPLPPPTVRRLVHHIQDCPVCSERRRRNVSAARLLNVLPVAMMPTDLRGLVMATATDAALAADMAAVAHRAGPFDAWGWPEHPDQDPADGRRRGAPRALWPAVAAAVAVLLIVSGAFFLMPDGSSGNTGAQSAPSGSSSVPDPSESTTSLEPSTSPSPTTSSATPTPTPTPTSATPTPTRTHGKAPHSSKPAPTHSKPAKGTLSVSGCSITAAGGSCAISVQAVGGSVTWSVTGTSSSLISAGGGGTLSAGGSTSVTVSLSGSCTSSDSGTVSFSPSAAAAVSWTCAAPPPDGGGRSSQH</sequence>
<dbReference type="Gene3D" id="1.10.1740.10">
    <property type="match status" value="1"/>
</dbReference>
<dbReference type="SUPFAM" id="SSF88946">
    <property type="entry name" value="Sigma2 domain of RNA polymerase sigma factors"/>
    <property type="match status" value="1"/>
</dbReference>
<name>A0ABN2Y9C9_9ACTN</name>
<keyword evidence="3" id="KW-0731">Sigma factor</keyword>
<protein>
    <recommendedName>
        <fullName evidence="8">RNA polymerase sigma-70 region 2 domain-containing protein</fullName>
    </recommendedName>
</protein>
<dbReference type="SUPFAM" id="SSF88659">
    <property type="entry name" value="Sigma3 and sigma4 domains of RNA polymerase sigma factors"/>
    <property type="match status" value="1"/>
</dbReference>
<dbReference type="NCBIfam" id="TIGR02937">
    <property type="entry name" value="sigma70-ECF"/>
    <property type="match status" value="1"/>
</dbReference>
<reference evidence="9 10" key="1">
    <citation type="journal article" date="2019" name="Int. J. Syst. Evol. Microbiol.">
        <title>The Global Catalogue of Microorganisms (GCM) 10K type strain sequencing project: providing services to taxonomists for standard genome sequencing and annotation.</title>
        <authorList>
            <consortium name="The Broad Institute Genomics Platform"/>
            <consortium name="The Broad Institute Genome Sequencing Center for Infectious Disease"/>
            <person name="Wu L."/>
            <person name="Ma J."/>
        </authorList>
    </citation>
    <scope>NUCLEOTIDE SEQUENCE [LARGE SCALE GENOMIC DNA]</scope>
    <source>
        <strain evidence="9 10">JCM 13850</strain>
    </source>
</reference>
<keyword evidence="7" id="KW-1133">Transmembrane helix</keyword>
<evidence type="ECO:0000256" key="4">
    <source>
        <dbReference type="ARBA" id="ARBA00023125"/>
    </source>
</evidence>
<dbReference type="InterPro" id="IPR013325">
    <property type="entry name" value="RNA_pol_sigma_r2"/>
</dbReference>
<gene>
    <name evidence="9" type="ORF">GCM10009727_10470</name>
</gene>
<dbReference type="Proteomes" id="UP001501020">
    <property type="component" value="Unassembled WGS sequence"/>
</dbReference>
<feature type="domain" description="RNA polymerase sigma-70 region 2" evidence="8">
    <location>
        <begin position="32"/>
        <end position="94"/>
    </location>
</feature>
<dbReference type="InterPro" id="IPR036388">
    <property type="entry name" value="WH-like_DNA-bd_sf"/>
</dbReference>
<dbReference type="RefSeq" id="WP_344262021.1">
    <property type="nucleotide sequence ID" value="NZ_BAAAMR010000005.1"/>
</dbReference>
<dbReference type="EMBL" id="BAAAMR010000005">
    <property type="protein sequence ID" value="GAA2123651.1"/>
    <property type="molecule type" value="Genomic_DNA"/>
</dbReference>
<organism evidence="9 10">
    <name type="scientific">Actinomadura napierensis</name>
    <dbReference type="NCBI Taxonomy" id="267854"/>
    <lineage>
        <taxon>Bacteria</taxon>
        <taxon>Bacillati</taxon>
        <taxon>Actinomycetota</taxon>
        <taxon>Actinomycetes</taxon>
        <taxon>Streptosporangiales</taxon>
        <taxon>Thermomonosporaceae</taxon>
        <taxon>Actinomadura</taxon>
    </lineage>
</organism>
<dbReference type="InterPro" id="IPR039425">
    <property type="entry name" value="RNA_pol_sigma-70-like"/>
</dbReference>
<evidence type="ECO:0000256" key="2">
    <source>
        <dbReference type="ARBA" id="ARBA00023015"/>
    </source>
</evidence>
<accession>A0ABN2Y9C9</accession>
<dbReference type="InterPro" id="IPR013324">
    <property type="entry name" value="RNA_pol_sigma_r3/r4-like"/>
</dbReference>
<evidence type="ECO:0000256" key="3">
    <source>
        <dbReference type="ARBA" id="ARBA00023082"/>
    </source>
</evidence>
<keyword evidence="2" id="KW-0805">Transcription regulation</keyword>
<dbReference type="Pfam" id="PF04542">
    <property type="entry name" value="Sigma70_r2"/>
    <property type="match status" value="1"/>
</dbReference>
<dbReference type="Gene3D" id="1.10.10.10">
    <property type="entry name" value="Winged helix-like DNA-binding domain superfamily/Winged helix DNA-binding domain"/>
    <property type="match status" value="1"/>
</dbReference>
<keyword evidence="5" id="KW-0804">Transcription</keyword>
<evidence type="ECO:0000256" key="7">
    <source>
        <dbReference type="SAM" id="Phobius"/>
    </source>
</evidence>
<comment type="caution">
    <text evidence="9">The sequence shown here is derived from an EMBL/GenBank/DDBJ whole genome shotgun (WGS) entry which is preliminary data.</text>
</comment>
<evidence type="ECO:0000256" key="5">
    <source>
        <dbReference type="ARBA" id="ARBA00023163"/>
    </source>
</evidence>
<comment type="similarity">
    <text evidence="1">Belongs to the sigma-70 factor family. ECF subfamily.</text>
</comment>
<keyword evidence="10" id="KW-1185">Reference proteome</keyword>
<dbReference type="PANTHER" id="PTHR43133:SF8">
    <property type="entry name" value="RNA POLYMERASE SIGMA FACTOR HI_1459-RELATED"/>
    <property type="match status" value="1"/>
</dbReference>
<dbReference type="PANTHER" id="PTHR43133">
    <property type="entry name" value="RNA POLYMERASE ECF-TYPE SIGMA FACTO"/>
    <property type="match status" value="1"/>
</dbReference>
<feature type="region of interest" description="Disordered" evidence="6">
    <location>
        <begin position="330"/>
        <end position="408"/>
    </location>
</feature>
<evidence type="ECO:0000259" key="8">
    <source>
        <dbReference type="Pfam" id="PF04542"/>
    </source>
</evidence>
<feature type="compositionally biased region" description="Basic and acidic residues" evidence="6">
    <location>
        <begin position="286"/>
        <end position="297"/>
    </location>
</feature>
<evidence type="ECO:0000256" key="1">
    <source>
        <dbReference type="ARBA" id="ARBA00010641"/>
    </source>
</evidence>
<keyword evidence="7" id="KW-0472">Membrane</keyword>
<keyword evidence="4" id="KW-0238">DNA-binding</keyword>
<keyword evidence="7" id="KW-0812">Transmembrane</keyword>
<evidence type="ECO:0000313" key="10">
    <source>
        <dbReference type="Proteomes" id="UP001501020"/>
    </source>
</evidence>
<feature type="transmembrane region" description="Helical" evidence="7">
    <location>
        <begin position="303"/>
        <end position="325"/>
    </location>
</feature>
<proteinExistence type="inferred from homology"/>
<feature type="compositionally biased region" description="Low complexity" evidence="6">
    <location>
        <begin position="337"/>
        <end position="384"/>
    </location>
</feature>
<evidence type="ECO:0000256" key="6">
    <source>
        <dbReference type="SAM" id="MobiDB-lite"/>
    </source>
</evidence>
<dbReference type="InterPro" id="IPR014284">
    <property type="entry name" value="RNA_pol_sigma-70_dom"/>
</dbReference>
<feature type="region of interest" description="Disordered" evidence="6">
    <location>
        <begin position="279"/>
        <end position="299"/>
    </location>
</feature>
<dbReference type="InterPro" id="IPR007627">
    <property type="entry name" value="RNA_pol_sigma70_r2"/>
</dbReference>
<evidence type="ECO:0000313" key="9">
    <source>
        <dbReference type="EMBL" id="GAA2123651.1"/>
    </source>
</evidence>